<name>A0A2G5D3N9_AQUCA</name>
<dbReference type="AlphaFoldDB" id="A0A2G5D3N9"/>
<dbReference type="Proteomes" id="UP000230069">
    <property type="component" value="Unassembled WGS sequence"/>
</dbReference>
<reference evidence="2 3" key="1">
    <citation type="submission" date="2017-09" db="EMBL/GenBank/DDBJ databases">
        <title>WGS assembly of Aquilegia coerulea Goldsmith.</title>
        <authorList>
            <person name="Hodges S."/>
            <person name="Kramer E."/>
            <person name="Nordborg M."/>
            <person name="Tomkins J."/>
            <person name="Borevitz J."/>
            <person name="Derieg N."/>
            <person name="Yan J."/>
            <person name="Mihaltcheva S."/>
            <person name="Hayes R.D."/>
            <person name="Rokhsar D."/>
        </authorList>
    </citation>
    <scope>NUCLEOTIDE SEQUENCE [LARGE SCALE GENOMIC DNA]</scope>
    <source>
        <strain evidence="3">cv. Goldsmith</strain>
    </source>
</reference>
<keyword evidence="1" id="KW-0472">Membrane</keyword>
<sequence>MFKNLQHIRLFGVASSMFIVIAMTWCVILQLAALRTLCSTSDTLEICFCLVIGPIVILSKTSSHFAPLSTAILSAGVSEISFSSLHQLMEIQ</sequence>
<protein>
    <submittedName>
        <fullName evidence="2">Uncharacterized protein</fullName>
    </submittedName>
</protein>
<feature type="transmembrane region" description="Helical" evidence="1">
    <location>
        <begin position="12"/>
        <end position="33"/>
    </location>
</feature>
<keyword evidence="1" id="KW-1133">Transmembrane helix</keyword>
<proteinExistence type="predicted"/>
<keyword evidence="1" id="KW-0812">Transmembrane</keyword>
<dbReference type="InParanoid" id="A0A2G5D3N9"/>
<evidence type="ECO:0000313" key="3">
    <source>
        <dbReference type="Proteomes" id="UP000230069"/>
    </source>
</evidence>
<keyword evidence="3" id="KW-1185">Reference proteome</keyword>
<gene>
    <name evidence="2" type="ORF">AQUCO_02800054v1</name>
</gene>
<dbReference type="EMBL" id="KZ305045">
    <property type="protein sequence ID" value="PIA38140.1"/>
    <property type="molecule type" value="Genomic_DNA"/>
</dbReference>
<evidence type="ECO:0000256" key="1">
    <source>
        <dbReference type="SAM" id="Phobius"/>
    </source>
</evidence>
<organism evidence="2 3">
    <name type="scientific">Aquilegia coerulea</name>
    <name type="common">Rocky mountain columbine</name>
    <dbReference type="NCBI Taxonomy" id="218851"/>
    <lineage>
        <taxon>Eukaryota</taxon>
        <taxon>Viridiplantae</taxon>
        <taxon>Streptophyta</taxon>
        <taxon>Embryophyta</taxon>
        <taxon>Tracheophyta</taxon>
        <taxon>Spermatophyta</taxon>
        <taxon>Magnoliopsida</taxon>
        <taxon>Ranunculales</taxon>
        <taxon>Ranunculaceae</taxon>
        <taxon>Thalictroideae</taxon>
        <taxon>Aquilegia</taxon>
    </lineage>
</organism>
<accession>A0A2G5D3N9</accession>
<evidence type="ECO:0000313" key="2">
    <source>
        <dbReference type="EMBL" id="PIA38140.1"/>
    </source>
</evidence>